<accession>A0A645DD01</accession>
<comment type="caution">
    <text evidence="1">The sequence shown here is derived from an EMBL/GenBank/DDBJ whole genome shotgun (WGS) entry which is preliminary data.</text>
</comment>
<reference evidence="1" key="1">
    <citation type="submission" date="2019-08" db="EMBL/GenBank/DDBJ databases">
        <authorList>
            <person name="Kucharzyk K."/>
            <person name="Murdoch R.W."/>
            <person name="Higgins S."/>
            <person name="Loffler F."/>
        </authorList>
    </citation>
    <scope>NUCLEOTIDE SEQUENCE</scope>
</reference>
<proteinExistence type="predicted"/>
<organism evidence="1">
    <name type="scientific">bioreactor metagenome</name>
    <dbReference type="NCBI Taxonomy" id="1076179"/>
    <lineage>
        <taxon>unclassified sequences</taxon>
        <taxon>metagenomes</taxon>
        <taxon>ecological metagenomes</taxon>
    </lineage>
</organism>
<name>A0A645DD01_9ZZZZ</name>
<protein>
    <submittedName>
        <fullName evidence="1">Uncharacterized protein</fullName>
    </submittedName>
</protein>
<dbReference type="EMBL" id="VSSQ01034979">
    <property type="protein sequence ID" value="MPM87075.1"/>
    <property type="molecule type" value="Genomic_DNA"/>
</dbReference>
<dbReference type="AlphaFoldDB" id="A0A645DD01"/>
<gene>
    <name evidence="1" type="ORF">SDC9_134168</name>
</gene>
<evidence type="ECO:0000313" key="1">
    <source>
        <dbReference type="EMBL" id="MPM87075.1"/>
    </source>
</evidence>
<sequence length="77" mass="8187">MRKRRRRGLSFGSIFVLLLTAAAIFGTYYFLTTVASDSPAAAMNIPQIVSAVEHALQATAKPEPPAITVTLSPTAIP</sequence>